<keyword evidence="1" id="KW-0808">Transferase</keyword>
<proteinExistence type="predicted"/>
<dbReference type="GO" id="GO:0032259">
    <property type="term" value="P:methylation"/>
    <property type="evidence" value="ECO:0007669"/>
    <property type="project" value="UniProtKB-KW"/>
</dbReference>
<evidence type="ECO:0000313" key="2">
    <source>
        <dbReference type="Proteomes" id="UP001222680"/>
    </source>
</evidence>
<dbReference type="Proteomes" id="UP001222680">
    <property type="component" value="Chromosome"/>
</dbReference>
<protein>
    <submittedName>
        <fullName evidence="1">Class I SAM-dependent methyltransferase</fullName>
        <ecNumber evidence="1">2.1.1.-</ecNumber>
    </submittedName>
</protein>
<dbReference type="EC" id="2.1.1.-" evidence="1"/>
<dbReference type="EMBL" id="CP092014">
    <property type="protein sequence ID" value="WFN96374.1"/>
    <property type="molecule type" value="Genomic_DNA"/>
</dbReference>
<dbReference type="RefSeq" id="WP_049640434.1">
    <property type="nucleotide sequence ID" value="NZ_CP113159.1"/>
</dbReference>
<accession>A0ABY8GFS8</accession>
<evidence type="ECO:0000313" key="1">
    <source>
        <dbReference type="EMBL" id="WFN96374.1"/>
    </source>
</evidence>
<keyword evidence="1" id="KW-0489">Methyltransferase</keyword>
<dbReference type="GO" id="GO:0008168">
    <property type="term" value="F:methyltransferase activity"/>
    <property type="evidence" value="ECO:0007669"/>
    <property type="project" value="UniProtKB-KW"/>
</dbReference>
<sequence>MDWQPRFPAAWPQREENDATRLCRIFNDYLTACAGAFRVRDIQRWQDRFYHRDLWGICAMR</sequence>
<keyword evidence="2" id="KW-1185">Reference proteome</keyword>
<gene>
    <name evidence="1" type="ORF">MAY91_16775</name>
</gene>
<organism evidence="1 2">
    <name type="scientific">Edwardsiella ictaluri</name>
    <dbReference type="NCBI Taxonomy" id="67780"/>
    <lineage>
        <taxon>Bacteria</taxon>
        <taxon>Pseudomonadati</taxon>
        <taxon>Pseudomonadota</taxon>
        <taxon>Gammaproteobacteria</taxon>
        <taxon>Enterobacterales</taxon>
        <taxon>Hafniaceae</taxon>
        <taxon>Edwardsiella</taxon>
    </lineage>
</organism>
<reference evidence="1 2" key="1">
    <citation type="submission" date="2022-02" db="EMBL/GenBank/DDBJ databases">
        <title>Phenotypic, genotypic and serological characterization of Edwardsiella ictaluri from catfish and ornamental fish species.</title>
        <authorList>
            <person name="Rose D."/>
            <person name="Tekedar H.C."/>
            <person name="Waldbieser G.C."/>
            <person name="Aarattuthodi S."/>
            <person name="Griffin M.J."/>
        </authorList>
    </citation>
    <scope>NUCLEOTIDE SEQUENCE [LARGE SCALE GENOMIC DNA]</scope>
    <source>
        <strain evidence="1 2">13 TAL-140 K3</strain>
    </source>
</reference>
<name>A0ABY8GFS8_EDWIC</name>